<feature type="transmembrane region" description="Helical" evidence="12">
    <location>
        <begin position="111"/>
        <end position="134"/>
    </location>
</feature>
<evidence type="ECO:0000256" key="9">
    <source>
        <dbReference type="ARBA" id="ARBA00025439"/>
    </source>
</evidence>
<evidence type="ECO:0000313" key="14">
    <source>
        <dbReference type="Proteomes" id="UP000664288"/>
    </source>
</evidence>
<evidence type="ECO:0000256" key="7">
    <source>
        <dbReference type="ARBA" id="ARBA00022989"/>
    </source>
</evidence>
<feature type="region of interest" description="Disordered" evidence="11">
    <location>
        <begin position="1"/>
        <end position="21"/>
    </location>
</feature>
<feature type="transmembrane region" description="Helical" evidence="12">
    <location>
        <begin position="313"/>
        <end position="331"/>
    </location>
</feature>
<evidence type="ECO:0000256" key="1">
    <source>
        <dbReference type="ARBA" id="ARBA00004651"/>
    </source>
</evidence>
<dbReference type="CDD" id="cd06579">
    <property type="entry name" value="TM_PBP1_transp_AraH_like"/>
    <property type="match status" value="1"/>
</dbReference>
<evidence type="ECO:0000256" key="6">
    <source>
        <dbReference type="ARBA" id="ARBA00022692"/>
    </source>
</evidence>
<feature type="transmembrane region" description="Helical" evidence="12">
    <location>
        <begin position="262"/>
        <end position="278"/>
    </location>
</feature>
<organism evidence="13 14">
    <name type="scientific">Jiella sonneratiae</name>
    <dbReference type="NCBI Taxonomy" id="2816856"/>
    <lineage>
        <taxon>Bacteria</taxon>
        <taxon>Pseudomonadati</taxon>
        <taxon>Pseudomonadota</taxon>
        <taxon>Alphaproteobacteria</taxon>
        <taxon>Hyphomicrobiales</taxon>
        <taxon>Aurantimonadaceae</taxon>
        <taxon>Jiella</taxon>
    </lineage>
</organism>
<evidence type="ECO:0000256" key="8">
    <source>
        <dbReference type="ARBA" id="ARBA00023136"/>
    </source>
</evidence>
<reference evidence="13 14" key="1">
    <citation type="submission" date="2021-03" db="EMBL/GenBank/DDBJ databases">
        <title>Whole genome sequence of Jiella sp. MQZ13P-4.</title>
        <authorList>
            <person name="Tuo L."/>
        </authorList>
    </citation>
    <scope>NUCLEOTIDE SEQUENCE [LARGE SCALE GENOMIC DNA]</scope>
    <source>
        <strain evidence="13 14">MQZ13P-4</strain>
    </source>
</reference>
<dbReference type="Pfam" id="PF02653">
    <property type="entry name" value="BPD_transp_2"/>
    <property type="match status" value="1"/>
</dbReference>
<dbReference type="Proteomes" id="UP000664288">
    <property type="component" value="Unassembled WGS sequence"/>
</dbReference>
<keyword evidence="3" id="KW-0813">Transport</keyword>
<comment type="subunit">
    <text evidence="2">The complex is composed of two ATP-binding proteins (LsrA), two transmembrane proteins (LsrC and LsrD) and a solute-binding protein (LsrB).</text>
</comment>
<dbReference type="InterPro" id="IPR001851">
    <property type="entry name" value="ABC_transp_permease"/>
</dbReference>
<dbReference type="RefSeq" id="WP_207351373.1">
    <property type="nucleotide sequence ID" value="NZ_JAFMPY010000014.1"/>
</dbReference>
<name>A0ABS3J4X2_9HYPH</name>
<feature type="transmembrane region" description="Helical" evidence="12">
    <location>
        <begin position="230"/>
        <end position="250"/>
    </location>
</feature>
<evidence type="ECO:0000256" key="10">
    <source>
        <dbReference type="ARBA" id="ARBA00039381"/>
    </source>
</evidence>
<evidence type="ECO:0000313" key="13">
    <source>
        <dbReference type="EMBL" id="MBO0904728.1"/>
    </source>
</evidence>
<evidence type="ECO:0000256" key="11">
    <source>
        <dbReference type="SAM" id="MobiDB-lite"/>
    </source>
</evidence>
<comment type="subcellular location">
    <subcellularLocation>
        <location evidence="1">Cell membrane</location>
        <topology evidence="1">Multi-pass membrane protein</topology>
    </subcellularLocation>
</comment>
<feature type="transmembrane region" description="Helical" evidence="12">
    <location>
        <begin position="284"/>
        <end position="306"/>
    </location>
</feature>
<evidence type="ECO:0000256" key="4">
    <source>
        <dbReference type="ARBA" id="ARBA00022475"/>
    </source>
</evidence>
<proteinExistence type="predicted"/>
<dbReference type="EMBL" id="JAFMPY010000014">
    <property type="protein sequence ID" value="MBO0904728.1"/>
    <property type="molecule type" value="Genomic_DNA"/>
</dbReference>
<evidence type="ECO:0000256" key="3">
    <source>
        <dbReference type="ARBA" id="ARBA00022448"/>
    </source>
</evidence>
<evidence type="ECO:0000256" key="12">
    <source>
        <dbReference type="SAM" id="Phobius"/>
    </source>
</evidence>
<evidence type="ECO:0000256" key="2">
    <source>
        <dbReference type="ARBA" id="ARBA00011262"/>
    </source>
</evidence>
<dbReference type="PANTHER" id="PTHR32196">
    <property type="entry name" value="ABC TRANSPORTER PERMEASE PROTEIN YPHD-RELATED-RELATED"/>
    <property type="match status" value="1"/>
</dbReference>
<comment type="caution">
    <text evidence="13">The sequence shown here is derived from an EMBL/GenBank/DDBJ whole genome shotgun (WGS) entry which is preliminary data.</text>
</comment>
<keyword evidence="5" id="KW-0997">Cell inner membrane</keyword>
<feature type="transmembrane region" description="Helical" evidence="12">
    <location>
        <begin position="140"/>
        <end position="158"/>
    </location>
</feature>
<keyword evidence="7 12" id="KW-1133">Transmembrane helix</keyword>
<dbReference type="PANTHER" id="PTHR32196:SF71">
    <property type="entry name" value="AUTOINDUCER 2 IMPORT SYSTEM PERMEASE PROTEIN LSRD"/>
    <property type="match status" value="1"/>
</dbReference>
<sequence length="344" mass="35272">MTQSSETMDGPATTPQDTRRAQRLSSTSVAVIAIYGLVVAMILLSRAVSPAFGGLSQVETIFYLAAFLVFCAFGQGLVILVRGLDLSIASLITLGGVLSTALMAGSNDGLFYILPAILLACALIGVVSGIGVTFFAIPPFIMTMAVGIIVYSLCLGFTQGTPRGFPSPLLRDLMQARLLAIPAPIWLLLAFVAVGTVLQGYSAFGRKLNAVGNNPEAAYVAGLSARTLTISAYAVSAACAGLTGILLAAYANGATLRMGDDYLLPSIAAVVVGGSSILGGRGSFLGTVGGALLLTTLATILSALGIGQGWKTILEGLVILVALIVLREQVFDALQAGLRGLKKG</sequence>
<keyword evidence="14" id="KW-1185">Reference proteome</keyword>
<feature type="transmembrane region" description="Helical" evidence="12">
    <location>
        <begin position="29"/>
        <end position="48"/>
    </location>
</feature>
<accession>A0ABS3J4X2</accession>
<keyword evidence="8 12" id="KW-0472">Membrane</keyword>
<gene>
    <name evidence="13" type="ORF">J1C47_13865</name>
</gene>
<evidence type="ECO:0000256" key="5">
    <source>
        <dbReference type="ARBA" id="ARBA00022519"/>
    </source>
</evidence>
<keyword evidence="6 12" id="KW-0812">Transmembrane</keyword>
<feature type="transmembrane region" description="Helical" evidence="12">
    <location>
        <begin position="178"/>
        <end position="198"/>
    </location>
</feature>
<keyword evidence="4" id="KW-1003">Cell membrane</keyword>
<comment type="function">
    <text evidence="9">Part of the ABC transporter complex LsrABCD involved in autoinducer 2 (AI-2) import. Probably responsible for the translocation of the substrate across the membrane.</text>
</comment>
<protein>
    <recommendedName>
        <fullName evidence="10">Autoinducer 2 import system permease protein LsrD</fullName>
    </recommendedName>
</protein>
<feature type="transmembrane region" description="Helical" evidence="12">
    <location>
        <begin position="60"/>
        <end position="80"/>
    </location>
</feature>